<keyword evidence="2" id="KW-0812">Transmembrane</keyword>
<organism evidence="3 4">
    <name type="scientific">Rotaria socialis</name>
    <dbReference type="NCBI Taxonomy" id="392032"/>
    <lineage>
        <taxon>Eukaryota</taxon>
        <taxon>Metazoa</taxon>
        <taxon>Spiralia</taxon>
        <taxon>Gnathifera</taxon>
        <taxon>Rotifera</taxon>
        <taxon>Eurotatoria</taxon>
        <taxon>Bdelloidea</taxon>
        <taxon>Philodinida</taxon>
        <taxon>Philodinidae</taxon>
        <taxon>Rotaria</taxon>
    </lineage>
</organism>
<dbReference type="Gene3D" id="1.20.5.170">
    <property type="match status" value="1"/>
</dbReference>
<protein>
    <submittedName>
        <fullName evidence="3">Uncharacterized protein</fullName>
    </submittedName>
</protein>
<dbReference type="AlphaFoldDB" id="A0A817WDU2"/>
<feature type="transmembrane region" description="Helical" evidence="2">
    <location>
        <begin position="53"/>
        <end position="72"/>
    </location>
</feature>
<proteinExistence type="predicted"/>
<sequence length="445" mass="49641">MKTVNDARIISFFIVTSVVKNAFIKQQVVSYEFLIKLSVKFIFNDHKNWKMKLCIVLVLFYGYICHGSEIWYQAEMSSYLVPPFQNVYTTLQRNILDKLLTVDSNSLITNDAALNSFASNLHCELEKLLEHLDASVVASNNIRIKVDRKLSTILSEISAKESEIARVDGQVKDMNAKIQAKQSQINAAEQTVRQAEGSVADAENALRRAEKEVEDAQLCGGLFGRKKRFLGDLWNSIQTSVLKPIESAVNTAAGAIESAVNTAGGAIIDNIVKPVCGVINFQQLDNTRRNVENKKNELAFFRNQVQTLKNDLNSIQSDLVTFNTQLYNFNYQLNQLKSSLIALPNEQHIILSINQKLTAIVGHIRTSLGKSTSLVDAITAVVDFEPIVKPLNAIYDELQQNQFMVSFDIGKISVEQINQAKTSFQALITSALSFQFSMGGTRCSK</sequence>
<evidence type="ECO:0000256" key="1">
    <source>
        <dbReference type="SAM" id="Coils"/>
    </source>
</evidence>
<accession>A0A817WDU2</accession>
<reference evidence="3" key="1">
    <citation type="submission" date="2021-02" db="EMBL/GenBank/DDBJ databases">
        <authorList>
            <person name="Nowell W R."/>
        </authorList>
    </citation>
    <scope>NUCLEOTIDE SEQUENCE</scope>
</reference>
<keyword evidence="1" id="KW-0175">Coiled coil</keyword>
<evidence type="ECO:0000313" key="3">
    <source>
        <dbReference type="EMBL" id="CAF3354511.1"/>
    </source>
</evidence>
<evidence type="ECO:0000313" key="4">
    <source>
        <dbReference type="Proteomes" id="UP000663869"/>
    </source>
</evidence>
<dbReference type="Proteomes" id="UP000663869">
    <property type="component" value="Unassembled WGS sequence"/>
</dbReference>
<feature type="coiled-coil region" evidence="1">
    <location>
        <begin position="171"/>
        <end position="219"/>
    </location>
</feature>
<gene>
    <name evidence="3" type="ORF">FME351_LOCUS4820</name>
</gene>
<keyword evidence="2" id="KW-1133">Transmembrane helix</keyword>
<feature type="coiled-coil region" evidence="1">
    <location>
        <begin position="284"/>
        <end position="318"/>
    </location>
</feature>
<comment type="caution">
    <text evidence="3">The sequence shown here is derived from an EMBL/GenBank/DDBJ whole genome shotgun (WGS) entry which is preliminary data.</text>
</comment>
<dbReference type="EMBL" id="CAJNYU010000372">
    <property type="protein sequence ID" value="CAF3354511.1"/>
    <property type="molecule type" value="Genomic_DNA"/>
</dbReference>
<keyword evidence="2" id="KW-0472">Membrane</keyword>
<evidence type="ECO:0000256" key="2">
    <source>
        <dbReference type="SAM" id="Phobius"/>
    </source>
</evidence>
<name>A0A817WDU2_9BILA</name>